<evidence type="ECO:0000256" key="3">
    <source>
        <dbReference type="ARBA" id="ARBA00022692"/>
    </source>
</evidence>
<evidence type="ECO:0000256" key="2">
    <source>
        <dbReference type="ARBA" id="ARBA00022475"/>
    </source>
</evidence>
<evidence type="ECO:0000256" key="1">
    <source>
        <dbReference type="ARBA" id="ARBA00004651"/>
    </source>
</evidence>
<feature type="transmembrane region" description="Helical" evidence="6">
    <location>
        <begin position="176"/>
        <end position="195"/>
    </location>
</feature>
<dbReference type="EMBL" id="BLAF01000024">
    <property type="protein sequence ID" value="GES21556.1"/>
    <property type="molecule type" value="Genomic_DNA"/>
</dbReference>
<dbReference type="PANTHER" id="PTHR30482">
    <property type="entry name" value="HIGH-AFFINITY BRANCHED-CHAIN AMINO ACID TRANSPORT SYSTEM PERMEASE"/>
    <property type="match status" value="1"/>
</dbReference>
<accession>A0A5M3XLE6</accession>
<feature type="transmembrane region" description="Helical" evidence="6">
    <location>
        <begin position="74"/>
        <end position="92"/>
    </location>
</feature>
<dbReference type="RefSeq" id="WP_155346546.1">
    <property type="nucleotide sequence ID" value="NZ_BAAAHM010000005.1"/>
</dbReference>
<evidence type="ECO:0000313" key="8">
    <source>
        <dbReference type="Proteomes" id="UP000377595"/>
    </source>
</evidence>
<keyword evidence="8" id="KW-1185">Reference proteome</keyword>
<dbReference type="Pfam" id="PF02653">
    <property type="entry name" value="BPD_transp_2"/>
    <property type="match status" value="1"/>
</dbReference>
<reference evidence="7 8" key="1">
    <citation type="submission" date="2019-10" db="EMBL/GenBank/DDBJ databases">
        <title>Whole genome shotgun sequence of Acrocarpospora pleiomorpha NBRC 16267.</title>
        <authorList>
            <person name="Ichikawa N."/>
            <person name="Kimura A."/>
            <person name="Kitahashi Y."/>
            <person name="Komaki H."/>
            <person name="Oguchi A."/>
        </authorList>
    </citation>
    <scope>NUCLEOTIDE SEQUENCE [LARGE SCALE GENOMIC DNA]</scope>
    <source>
        <strain evidence="7 8">NBRC 16267</strain>
    </source>
</reference>
<feature type="transmembrane region" description="Helical" evidence="6">
    <location>
        <begin position="263"/>
        <end position="285"/>
    </location>
</feature>
<keyword evidence="2" id="KW-1003">Cell membrane</keyword>
<feature type="transmembrane region" description="Helical" evidence="6">
    <location>
        <begin position="98"/>
        <end position="120"/>
    </location>
</feature>
<name>A0A5M3XLE6_9ACTN</name>
<dbReference type="CDD" id="cd06581">
    <property type="entry name" value="TM_PBP1_LivM_like"/>
    <property type="match status" value="1"/>
</dbReference>
<protein>
    <submittedName>
        <fullName evidence="7">Branched-chain amino acid ABC transporter permease</fullName>
    </submittedName>
</protein>
<evidence type="ECO:0000256" key="6">
    <source>
        <dbReference type="SAM" id="Phobius"/>
    </source>
</evidence>
<keyword evidence="4 6" id="KW-1133">Transmembrane helix</keyword>
<feature type="transmembrane region" description="Helical" evidence="6">
    <location>
        <begin position="24"/>
        <end position="43"/>
    </location>
</feature>
<organism evidence="7 8">
    <name type="scientific">Acrocarpospora pleiomorpha</name>
    <dbReference type="NCBI Taxonomy" id="90975"/>
    <lineage>
        <taxon>Bacteria</taxon>
        <taxon>Bacillati</taxon>
        <taxon>Actinomycetota</taxon>
        <taxon>Actinomycetes</taxon>
        <taxon>Streptosporangiales</taxon>
        <taxon>Streptosporangiaceae</taxon>
        <taxon>Acrocarpospora</taxon>
    </lineage>
</organism>
<evidence type="ECO:0000256" key="4">
    <source>
        <dbReference type="ARBA" id="ARBA00022989"/>
    </source>
</evidence>
<gene>
    <name evidence="7" type="ORF">Aple_044520</name>
</gene>
<feature type="transmembrane region" description="Helical" evidence="6">
    <location>
        <begin position="127"/>
        <end position="145"/>
    </location>
</feature>
<dbReference type="Proteomes" id="UP000377595">
    <property type="component" value="Unassembled WGS sequence"/>
</dbReference>
<dbReference type="GO" id="GO:0015658">
    <property type="term" value="F:branched-chain amino acid transmembrane transporter activity"/>
    <property type="evidence" value="ECO:0007669"/>
    <property type="project" value="InterPro"/>
</dbReference>
<dbReference type="OrthoDB" id="9814461at2"/>
<dbReference type="AlphaFoldDB" id="A0A5M3XLE6"/>
<dbReference type="InterPro" id="IPR043428">
    <property type="entry name" value="LivM-like"/>
</dbReference>
<keyword evidence="3 6" id="KW-0812">Transmembrane</keyword>
<feature type="transmembrane region" description="Helical" evidence="6">
    <location>
        <begin position="49"/>
        <end position="67"/>
    </location>
</feature>
<comment type="caution">
    <text evidence="7">The sequence shown here is derived from an EMBL/GenBank/DDBJ whole genome shotgun (WGS) entry which is preliminary data.</text>
</comment>
<feature type="transmembrane region" description="Helical" evidence="6">
    <location>
        <begin position="297"/>
        <end position="315"/>
    </location>
</feature>
<evidence type="ECO:0000313" key="7">
    <source>
        <dbReference type="EMBL" id="GES21556.1"/>
    </source>
</evidence>
<keyword evidence="5 6" id="KW-0472">Membrane</keyword>
<proteinExistence type="predicted"/>
<dbReference type="PANTHER" id="PTHR30482:SF20">
    <property type="entry name" value="HIGH-AFFINITY BRANCHED-CHAIN AMINO ACID TRANSPORT SYSTEM PERMEASE PROTEIN LIVM"/>
    <property type="match status" value="1"/>
</dbReference>
<comment type="subcellular location">
    <subcellularLocation>
        <location evidence="1">Cell membrane</location>
        <topology evidence="1">Multi-pass membrane protein</topology>
    </subcellularLocation>
</comment>
<dbReference type="GO" id="GO:0005886">
    <property type="term" value="C:plasma membrane"/>
    <property type="evidence" value="ECO:0007669"/>
    <property type="project" value="UniProtKB-SubCell"/>
</dbReference>
<dbReference type="InterPro" id="IPR001851">
    <property type="entry name" value="ABC_transp_permease"/>
</dbReference>
<sequence>MTQTQAVPSSSLSSPLWITRARRLRWALAALLALIALLLPFGLQPYNVLRLTLVLIFGISIMGLNLLTGYAGQISLGHGAFFAVGAYVTAITCNEWSSPFAVALPASLVVTFVLGGLIGIPALRIRGVYLGVITLALAIIVPSLVKRFDSVTGGAQGLRVPQLQAPAWSGLGGDQWTYFVVLVVCVLVFLGARNLTHGHIGRAMVAVRENELAASANGVDVVQVKLVSFAVSAALAGLAGGLYAIVVGYVAPDSFTLLLSINLLAGMVVGGAGSIAGPLIGAVFIEYTPIVTSGFNQALGGMIYGLVIVVVMLLFPKGVVGLGELVAARLPWTRPDQGVRR</sequence>
<evidence type="ECO:0000256" key="5">
    <source>
        <dbReference type="ARBA" id="ARBA00023136"/>
    </source>
</evidence>
<feature type="transmembrane region" description="Helical" evidence="6">
    <location>
        <begin position="226"/>
        <end position="251"/>
    </location>
</feature>